<dbReference type="Proteomes" id="UP000694892">
    <property type="component" value="Chromosome 1L"/>
</dbReference>
<accession>A0A974E2I6</accession>
<dbReference type="EMBL" id="CM004466">
    <property type="protein sequence ID" value="OCU01981.1"/>
    <property type="molecule type" value="Genomic_DNA"/>
</dbReference>
<reference evidence="2" key="1">
    <citation type="journal article" date="2016" name="Nature">
        <title>Genome evolution in the allotetraploid frog Xenopus laevis.</title>
        <authorList>
            <person name="Session A.M."/>
            <person name="Uno Y."/>
            <person name="Kwon T."/>
            <person name="Chapman J.A."/>
            <person name="Toyoda A."/>
            <person name="Takahashi S."/>
            <person name="Fukui A."/>
            <person name="Hikosaka A."/>
            <person name="Suzuki A."/>
            <person name="Kondo M."/>
            <person name="van Heeringen S.J."/>
            <person name="Quigley I."/>
            <person name="Heinz S."/>
            <person name="Ogino H."/>
            <person name="Ochi H."/>
            <person name="Hellsten U."/>
            <person name="Lyons J.B."/>
            <person name="Simakov O."/>
            <person name="Putnam N."/>
            <person name="Stites J."/>
            <person name="Kuroki Y."/>
            <person name="Tanaka T."/>
            <person name="Michiue T."/>
            <person name="Watanabe M."/>
            <person name="Bogdanovic O."/>
            <person name="Lister R."/>
            <person name="Georgiou G."/>
            <person name="Paranjpe S.S."/>
            <person name="van Kruijsbergen I."/>
            <person name="Shu S."/>
            <person name="Carlson J."/>
            <person name="Kinoshita T."/>
            <person name="Ohta Y."/>
            <person name="Mawaribuchi S."/>
            <person name="Jenkins J."/>
            <person name="Grimwood J."/>
            <person name="Schmutz J."/>
            <person name="Mitros T."/>
            <person name="Mozaffari S.V."/>
            <person name="Suzuki Y."/>
            <person name="Haramoto Y."/>
            <person name="Yamamoto T.S."/>
            <person name="Takagi C."/>
            <person name="Heald R."/>
            <person name="Miller K."/>
            <person name="Haudenschild C."/>
            <person name="Kitzman J."/>
            <person name="Nakayama T."/>
            <person name="Izutsu Y."/>
            <person name="Robert J."/>
            <person name="Fortriede J."/>
            <person name="Burns K."/>
            <person name="Lotay V."/>
            <person name="Karimi K."/>
            <person name="Yasuoka Y."/>
            <person name="Dichmann D.S."/>
            <person name="Flajnik M.F."/>
            <person name="Houston D.W."/>
            <person name="Shendure J."/>
            <person name="DuPasquier L."/>
            <person name="Vize P.D."/>
            <person name="Zorn A.M."/>
            <person name="Ito M."/>
            <person name="Marcotte E.M."/>
            <person name="Wallingford J.B."/>
            <person name="Ito Y."/>
            <person name="Asashima M."/>
            <person name="Ueno N."/>
            <person name="Matsuda Y."/>
            <person name="Veenstra G.J."/>
            <person name="Fujiyama A."/>
            <person name="Harland R.M."/>
            <person name="Taira M."/>
            <person name="Rokhsar D.S."/>
        </authorList>
    </citation>
    <scope>NUCLEOTIDE SEQUENCE [LARGE SCALE GENOMIC DNA]</scope>
    <source>
        <strain evidence="2">J</strain>
    </source>
</reference>
<evidence type="ECO:0000313" key="1">
    <source>
        <dbReference type="EMBL" id="OCU01981.1"/>
    </source>
</evidence>
<proteinExistence type="predicted"/>
<sequence>MMLLCLYLTPVQHSIFIKRSHTLLFTVGFYRLCLHCHLVAARNNIQTNGYVASQNHEPSTSTSEPQE</sequence>
<name>A0A974E2I6_XENLA</name>
<dbReference type="AlphaFoldDB" id="A0A974E2I6"/>
<organism evidence="1 2">
    <name type="scientific">Xenopus laevis</name>
    <name type="common">African clawed frog</name>
    <dbReference type="NCBI Taxonomy" id="8355"/>
    <lineage>
        <taxon>Eukaryota</taxon>
        <taxon>Metazoa</taxon>
        <taxon>Chordata</taxon>
        <taxon>Craniata</taxon>
        <taxon>Vertebrata</taxon>
        <taxon>Euteleostomi</taxon>
        <taxon>Amphibia</taxon>
        <taxon>Batrachia</taxon>
        <taxon>Anura</taxon>
        <taxon>Pipoidea</taxon>
        <taxon>Pipidae</taxon>
        <taxon>Xenopodinae</taxon>
        <taxon>Xenopus</taxon>
        <taxon>Xenopus</taxon>
    </lineage>
</organism>
<protein>
    <submittedName>
        <fullName evidence="1">Uncharacterized protein</fullName>
    </submittedName>
</protein>
<evidence type="ECO:0000313" key="2">
    <source>
        <dbReference type="Proteomes" id="UP000694892"/>
    </source>
</evidence>
<gene>
    <name evidence="1" type="ORF">XELAEV_18007740mg</name>
</gene>